<evidence type="ECO:0000313" key="9">
    <source>
        <dbReference type="Proteomes" id="UP000837857"/>
    </source>
</evidence>
<accession>A0ABN8IXC3</accession>
<keyword evidence="3" id="KW-0732">Signal</keyword>
<dbReference type="PANTHER" id="PTHR43620:SF7">
    <property type="entry name" value="GLYCEROPHOSPHODIESTER PHOSPHODIESTERASE GDPD5-RELATED"/>
    <property type="match status" value="1"/>
</dbReference>
<dbReference type="SUPFAM" id="SSF51695">
    <property type="entry name" value="PLC-like phosphodiesterases"/>
    <property type="match status" value="1"/>
</dbReference>
<evidence type="ECO:0000256" key="5">
    <source>
        <dbReference type="ARBA" id="ARBA00022801"/>
    </source>
</evidence>
<evidence type="ECO:0000256" key="1">
    <source>
        <dbReference type="ARBA" id="ARBA00007277"/>
    </source>
</evidence>
<dbReference type="Pfam" id="PF03009">
    <property type="entry name" value="GDPD"/>
    <property type="match status" value="1"/>
</dbReference>
<organism evidence="8 9">
    <name type="scientific">Iphiclides podalirius</name>
    <name type="common">scarce swallowtail</name>
    <dbReference type="NCBI Taxonomy" id="110791"/>
    <lineage>
        <taxon>Eukaryota</taxon>
        <taxon>Metazoa</taxon>
        <taxon>Ecdysozoa</taxon>
        <taxon>Arthropoda</taxon>
        <taxon>Hexapoda</taxon>
        <taxon>Insecta</taxon>
        <taxon>Pterygota</taxon>
        <taxon>Neoptera</taxon>
        <taxon>Endopterygota</taxon>
        <taxon>Lepidoptera</taxon>
        <taxon>Glossata</taxon>
        <taxon>Ditrysia</taxon>
        <taxon>Papilionoidea</taxon>
        <taxon>Papilionidae</taxon>
        <taxon>Papilioninae</taxon>
        <taxon>Iphiclides</taxon>
    </lineage>
</organism>
<dbReference type="InterPro" id="IPR030395">
    <property type="entry name" value="GP_PDE_dom"/>
</dbReference>
<evidence type="ECO:0000256" key="4">
    <source>
        <dbReference type="ARBA" id="ARBA00022798"/>
    </source>
</evidence>
<name>A0ABN8IXC3_9NEOP</name>
<evidence type="ECO:0000259" key="7">
    <source>
        <dbReference type="Pfam" id="PF03009"/>
    </source>
</evidence>
<gene>
    <name evidence="8" type="ORF">IPOD504_LOCUS14497</name>
</gene>
<dbReference type="Gene3D" id="3.20.20.190">
    <property type="entry name" value="Phosphatidylinositol (PI) phosphodiesterase"/>
    <property type="match status" value="1"/>
</dbReference>
<evidence type="ECO:0000256" key="2">
    <source>
        <dbReference type="ARBA" id="ARBA00012247"/>
    </source>
</evidence>
<evidence type="ECO:0000313" key="8">
    <source>
        <dbReference type="EMBL" id="CAH2068688.1"/>
    </source>
</evidence>
<comment type="similarity">
    <text evidence="1">Belongs to the glycerophosphoryl diester phosphodiesterase family.</text>
</comment>
<dbReference type="EC" id="3.1.4.46" evidence="2"/>
<evidence type="ECO:0000256" key="3">
    <source>
        <dbReference type="ARBA" id="ARBA00022729"/>
    </source>
</evidence>
<sequence>MATPDGLKQVAKYAYAVGPDKSYIIPRNANETLGEPTNFVHDAHATGLKVHPYTFRAENTFLPAEYRSRDSSKDAIGDLNGELRAFFATGIDGLFSDQPDKPIALRRDCLQHKF</sequence>
<keyword evidence="9" id="KW-1185">Reference proteome</keyword>
<keyword evidence="5" id="KW-0378">Hydrolase</keyword>
<protein>
    <recommendedName>
        <fullName evidence="2">glycerophosphodiester phosphodiesterase</fullName>
        <ecNumber evidence="2">3.1.4.46</ecNumber>
    </recommendedName>
</protein>
<dbReference type="EMBL" id="OW152817">
    <property type="protein sequence ID" value="CAH2068688.1"/>
    <property type="molecule type" value="Genomic_DNA"/>
</dbReference>
<proteinExistence type="inferred from homology"/>
<dbReference type="InterPro" id="IPR017946">
    <property type="entry name" value="PLC-like_Pdiesterase_TIM-brl"/>
</dbReference>
<feature type="non-terminal residue" evidence="8">
    <location>
        <position position="114"/>
    </location>
</feature>
<dbReference type="PANTHER" id="PTHR43620">
    <property type="entry name" value="GLYCEROPHOSPHORYL DIESTER PHOSPHODIESTERASE"/>
    <property type="match status" value="1"/>
</dbReference>
<evidence type="ECO:0000256" key="6">
    <source>
        <dbReference type="ARBA" id="ARBA00047512"/>
    </source>
</evidence>
<comment type="catalytic activity">
    <reaction evidence="6">
        <text>a sn-glycero-3-phosphodiester + H2O = an alcohol + sn-glycerol 3-phosphate + H(+)</text>
        <dbReference type="Rhea" id="RHEA:12969"/>
        <dbReference type="ChEBI" id="CHEBI:15377"/>
        <dbReference type="ChEBI" id="CHEBI:15378"/>
        <dbReference type="ChEBI" id="CHEBI:30879"/>
        <dbReference type="ChEBI" id="CHEBI:57597"/>
        <dbReference type="ChEBI" id="CHEBI:83408"/>
        <dbReference type="EC" id="3.1.4.46"/>
    </reaction>
</comment>
<reference evidence="8" key="1">
    <citation type="submission" date="2022-03" db="EMBL/GenBank/DDBJ databases">
        <authorList>
            <person name="Martin H S."/>
        </authorList>
    </citation>
    <scope>NUCLEOTIDE SEQUENCE</scope>
</reference>
<keyword evidence="4" id="KW-0319">Glycerol metabolism</keyword>
<feature type="domain" description="GP-PDE" evidence="7">
    <location>
        <begin position="14"/>
        <end position="101"/>
    </location>
</feature>
<dbReference type="Proteomes" id="UP000837857">
    <property type="component" value="Chromosome 5"/>
</dbReference>